<feature type="transmembrane region" description="Helical" evidence="7">
    <location>
        <begin position="172"/>
        <end position="192"/>
    </location>
</feature>
<feature type="transmembrane region" description="Helical" evidence="7">
    <location>
        <begin position="96"/>
        <end position="115"/>
    </location>
</feature>
<dbReference type="STRING" id="576137.A0A1L7WUB4"/>
<feature type="transmembrane region" description="Helical" evidence="7">
    <location>
        <begin position="204"/>
        <end position="237"/>
    </location>
</feature>
<feature type="region of interest" description="Disordered" evidence="6">
    <location>
        <begin position="286"/>
        <end position="319"/>
    </location>
</feature>
<evidence type="ECO:0000256" key="7">
    <source>
        <dbReference type="SAM" id="Phobius"/>
    </source>
</evidence>
<dbReference type="EMBL" id="FJOG01000008">
    <property type="protein sequence ID" value="CZR56356.1"/>
    <property type="molecule type" value="Genomic_DNA"/>
</dbReference>
<evidence type="ECO:0000256" key="6">
    <source>
        <dbReference type="SAM" id="MobiDB-lite"/>
    </source>
</evidence>
<keyword evidence="2 7" id="KW-0812">Transmembrane</keyword>
<evidence type="ECO:0000256" key="3">
    <source>
        <dbReference type="ARBA" id="ARBA00022989"/>
    </source>
</evidence>
<protein>
    <submittedName>
        <fullName evidence="9">Related to integral membrane protein</fullName>
    </submittedName>
</protein>
<dbReference type="GO" id="GO:0016020">
    <property type="term" value="C:membrane"/>
    <property type="evidence" value="ECO:0007669"/>
    <property type="project" value="UniProtKB-SubCell"/>
</dbReference>
<evidence type="ECO:0000256" key="2">
    <source>
        <dbReference type="ARBA" id="ARBA00022692"/>
    </source>
</evidence>
<gene>
    <name evidence="9" type="ORF">PAC_06244</name>
</gene>
<comment type="similarity">
    <text evidence="5">Belongs to the SAT4 family.</text>
</comment>
<keyword evidence="3 7" id="KW-1133">Transmembrane helix</keyword>
<accession>A0A1L7WUB4</accession>
<dbReference type="InterPro" id="IPR049326">
    <property type="entry name" value="Rhodopsin_dom_fungi"/>
</dbReference>
<reference evidence="9 10" key="1">
    <citation type="submission" date="2016-03" db="EMBL/GenBank/DDBJ databases">
        <authorList>
            <person name="Ploux O."/>
        </authorList>
    </citation>
    <scope>NUCLEOTIDE SEQUENCE [LARGE SCALE GENOMIC DNA]</scope>
    <source>
        <strain evidence="9 10">UAMH 11012</strain>
    </source>
</reference>
<name>A0A1L7WUB4_9HELO</name>
<evidence type="ECO:0000259" key="8">
    <source>
        <dbReference type="Pfam" id="PF20684"/>
    </source>
</evidence>
<feature type="transmembrane region" description="Helical" evidence="7">
    <location>
        <begin position="51"/>
        <end position="76"/>
    </location>
</feature>
<comment type="subcellular location">
    <subcellularLocation>
        <location evidence="1">Membrane</location>
        <topology evidence="1">Multi-pass membrane protein</topology>
    </subcellularLocation>
</comment>
<dbReference type="Pfam" id="PF20684">
    <property type="entry name" value="Fung_rhodopsin"/>
    <property type="match status" value="1"/>
</dbReference>
<evidence type="ECO:0000256" key="5">
    <source>
        <dbReference type="ARBA" id="ARBA00038359"/>
    </source>
</evidence>
<dbReference type="OrthoDB" id="10017208at2759"/>
<proteinExistence type="inferred from homology"/>
<dbReference type="PANTHER" id="PTHR33048">
    <property type="entry name" value="PTH11-LIKE INTEGRAL MEMBRANE PROTEIN (AFU_ORTHOLOGUE AFUA_5G11245)"/>
    <property type="match status" value="1"/>
</dbReference>
<keyword evidence="10" id="KW-1185">Reference proteome</keyword>
<evidence type="ECO:0000256" key="4">
    <source>
        <dbReference type="ARBA" id="ARBA00023136"/>
    </source>
</evidence>
<evidence type="ECO:0000256" key="1">
    <source>
        <dbReference type="ARBA" id="ARBA00004141"/>
    </source>
</evidence>
<dbReference type="InterPro" id="IPR052337">
    <property type="entry name" value="SAT4-like"/>
</dbReference>
<keyword evidence="4 7" id="KW-0472">Membrane</keyword>
<sequence>MASATSTQASVPTQQPHLKATNIVVIILAGLFVVLRFVARWKKRANIGLDDYFIVLAFALLAEECIYLTTIAIIKVSLLLMYVRIFPFRSMRIGCWILGSLSVSLAVAFTFVGIFQCNPIAKSWNPTIPGYCINLKASFIGNAVPNILTDVAILTLPINQIRHLHTNLMQRLQLSVVFLLGSFVVFTSIYRFKTLFEFDPTDLSWTLASACTWCVVECCAGIISACLPTLAPLLFLFSSNISNHCRKSATPPTLSSIIAPAGLVTIGGTGGNASGPRKSVYGRLSDELRPPHSNETTSRIYGPTQGRVGDQESWQSSGDEIPLRVIQKKVDIEWVEERNR</sequence>
<feature type="transmembrane region" description="Helical" evidence="7">
    <location>
        <begin position="20"/>
        <end position="39"/>
    </location>
</feature>
<organism evidence="9 10">
    <name type="scientific">Phialocephala subalpina</name>
    <dbReference type="NCBI Taxonomy" id="576137"/>
    <lineage>
        <taxon>Eukaryota</taxon>
        <taxon>Fungi</taxon>
        <taxon>Dikarya</taxon>
        <taxon>Ascomycota</taxon>
        <taxon>Pezizomycotina</taxon>
        <taxon>Leotiomycetes</taxon>
        <taxon>Helotiales</taxon>
        <taxon>Mollisiaceae</taxon>
        <taxon>Phialocephala</taxon>
        <taxon>Phialocephala fortinii species complex</taxon>
    </lineage>
</organism>
<dbReference type="PANTHER" id="PTHR33048:SF151">
    <property type="entry name" value="INTEGRAL MEMBRANE PROTEIN"/>
    <property type="match status" value="1"/>
</dbReference>
<evidence type="ECO:0000313" key="10">
    <source>
        <dbReference type="Proteomes" id="UP000184330"/>
    </source>
</evidence>
<dbReference type="AlphaFoldDB" id="A0A1L7WUB4"/>
<evidence type="ECO:0000313" key="9">
    <source>
        <dbReference type="EMBL" id="CZR56356.1"/>
    </source>
</evidence>
<dbReference type="Proteomes" id="UP000184330">
    <property type="component" value="Unassembled WGS sequence"/>
</dbReference>
<feature type="domain" description="Rhodopsin" evidence="8">
    <location>
        <begin position="62"/>
        <end position="234"/>
    </location>
</feature>